<dbReference type="Gene3D" id="1.20.120.450">
    <property type="entry name" value="dinb family like domain"/>
    <property type="match status" value="1"/>
</dbReference>
<evidence type="ECO:0000256" key="3">
    <source>
        <dbReference type="ARBA" id="ARBA00022801"/>
    </source>
</evidence>
<dbReference type="AlphaFoldDB" id="A0A4R0P4D8"/>
<dbReference type="HAMAP" id="MF_01256">
    <property type="entry name" value="YfiT_hydrol"/>
    <property type="match status" value="1"/>
</dbReference>
<dbReference type="InterPro" id="IPR024775">
    <property type="entry name" value="DinB-like"/>
</dbReference>
<comment type="caution">
    <text evidence="6">The sequence shown here is derived from an EMBL/GenBank/DDBJ whole genome shotgun (WGS) entry which is preliminary data.</text>
</comment>
<dbReference type="Proteomes" id="UP000291485">
    <property type="component" value="Unassembled WGS sequence"/>
</dbReference>
<dbReference type="GO" id="GO:0046872">
    <property type="term" value="F:metal ion binding"/>
    <property type="evidence" value="ECO:0007669"/>
    <property type="project" value="UniProtKB-KW"/>
</dbReference>
<dbReference type="OrthoDB" id="9796039at2"/>
<proteinExistence type="inferred from homology"/>
<sequence>MDLEQLKYPIGQFVMPEIFDEKQAKIWIAEIENLPEQIKSATENLSDEELNQSYRPDGWTLRQVVHHIPDSHMNAYIRFKQAITEDIPTIRPYYEELWAETEEAKNGDIEMSVALLTGLHQRWVAFLKTLKIEDYQRKYIHPAQGKELTLASMLGMYAWHGKHHLAHITNTIGKGKASPY</sequence>
<dbReference type="InterPro" id="IPR023774">
    <property type="entry name" value="Put_metal_dep_hydrolase_YfiT"/>
</dbReference>
<protein>
    <submittedName>
        <fullName evidence="6">Putative metal-dependent hydrolase</fullName>
    </submittedName>
</protein>
<dbReference type="RefSeq" id="WP_131557004.1">
    <property type="nucleotide sequence ID" value="NZ_SJSN01000003.1"/>
</dbReference>
<keyword evidence="2" id="KW-0479">Metal-binding</keyword>
<evidence type="ECO:0000256" key="1">
    <source>
        <dbReference type="ARBA" id="ARBA00022490"/>
    </source>
</evidence>
<dbReference type="NCBIfam" id="NF009807">
    <property type="entry name" value="PRK13291.1"/>
    <property type="match status" value="1"/>
</dbReference>
<evidence type="ECO:0000313" key="7">
    <source>
        <dbReference type="Proteomes" id="UP000291485"/>
    </source>
</evidence>
<keyword evidence="1" id="KW-0963">Cytoplasm</keyword>
<dbReference type="GO" id="GO:0016787">
    <property type="term" value="F:hydrolase activity"/>
    <property type="evidence" value="ECO:0007669"/>
    <property type="project" value="UniProtKB-KW"/>
</dbReference>
<dbReference type="InterPro" id="IPR034660">
    <property type="entry name" value="DinB/YfiT-like"/>
</dbReference>
<gene>
    <name evidence="6" type="ORF">EZ449_05725</name>
</gene>
<keyword evidence="3 6" id="KW-0378">Hydrolase</keyword>
<dbReference type="EMBL" id="SJSN01000003">
    <property type="protein sequence ID" value="TCD11755.1"/>
    <property type="molecule type" value="Genomic_DNA"/>
</dbReference>
<feature type="domain" description="DinB-like" evidence="5">
    <location>
        <begin position="34"/>
        <end position="168"/>
    </location>
</feature>
<dbReference type="Pfam" id="PF12867">
    <property type="entry name" value="DinB_2"/>
    <property type="match status" value="1"/>
</dbReference>
<keyword evidence="4" id="KW-0862">Zinc</keyword>
<name>A0A4R0P4D8_9SPHI</name>
<evidence type="ECO:0000259" key="5">
    <source>
        <dbReference type="Pfam" id="PF12867"/>
    </source>
</evidence>
<evidence type="ECO:0000313" key="6">
    <source>
        <dbReference type="EMBL" id="TCD11755.1"/>
    </source>
</evidence>
<reference evidence="6 7" key="1">
    <citation type="submission" date="2019-02" db="EMBL/GenBank/DDBJ databases">
        <title>Pedobacter sp. RP-3-11 sp. nov., isolated from Arctic soil.</title>
        <authorList>
            <person name="Dahal R.H."/>
        </authorList>
    </citation>
    <scope>NUCLEOTIDE SEQUENCE [LARGE SCALE GENOMIC DNA]</scope>
    <source>
        <strain evidence="6 7">RP-3-11</strain>
    </source>
</reference>
<accession>A0A4R0P4D8</accession>
<keyword evidence="7" id="KW-1185">Reference proteome</keyword>
<evidence type="ECO:0000256" key="2">
    <source>
        <dbReference type="ARBA" id="ARBA00022723"/>
    </source>
</evidence>
<dbReference type="SUPFAM" id="SSF109854">
    <property type="entry name" value="DinB/YfiT-like putative metalloenzymes"/>
    <property type="match status" value="1"/>
</dbReference>
<evidence type="ECO:0000256" key="4">
    <source>
        <dbReference type="ARBA" id="ARBA00022833"/>
    </source>
</evidence>
<organism evidence="6 7">
    <name type="scientific">Pedobacter frigidisoli</name>
    <dbReference type="NCBI Taxonomy" id="2530455"/>
    <lineage>
        <taxon>Bacteria</taxon>
        <taxon>Pseudomonadati</taxon>
        <taxon>Bacteroidota</taxon>
        <taxon>Sphingobacteriia</taxon>
        <taxon>Sphingobacteriales</taxon>
        <taxon>Sphingobacteriaceae</taxon>
        <taxon>Pedobacter</taxon>
    </lineage>
</organism>